<organism evidence="1 2">
    <name type="scientific">Larinioides sclopetarius</name>
    <dbReference type="NCBI Taxonomy" id="280406"/>
    <lineage>
        <taxon>Eukaryota</taxon>
        <taxon>Metazoa</taxon>
        <taxon>Ecdysozoa</taxon>
        <taxon>Arthropoda</taxon>
        <taxon>Chelicerata</taxon>
        <taxon>Arachnida</taxon>
        <taxon>Araneae</taxon>
        <taxon>Araneomorphae</taxon>
        <taxon>Entelegynae</taxon>
        <taxon>Araneoidea</taxon>
        <taxon>Araneidae</taxon>
        <taxon>Larinioides</taxon>
    </lineage>
</organism>
<reference evidence="1 2" key="1">
    <citation type="submission" date="2024-04" db="EMBL/GenBank/DDBJ databases">
        <authorList>
            <person name="Rising A."/>
            <person name="Reimegard J."/>
            <person name="Sonavane S."/>
            <person name="Akerstrom W."/>
            <person name="Nylinder S."/>
            <person name="Hedman E."/>
            <person name="Kallberg Y."/>
        </authorList>
    </citation>
    <scope>NUCLEOTIDE SEQUENCE [LARGE SCALE GENOMIC DNA]</scope>
</reference>
<evidence type="ECO:0000313" key="1">
    <source>
        <dbReference type="EMBL" id="CAL1275439.1"/>
    </source>
</evidence>
<comment type="caution">
    <text evidence="1">The sequence shown here is derived from an EMBL/GenBank/DDBJ whole genome shotgun (WGS) entry which is preliminary data.</text>
</comment>
<accession>A0AAV1ZU96</accession>
<name>A0AAV1ZU96_9ARAC</name>
<dbReference type="AlphaFoldDB" id="A0AAV1ZU96"/>
<protein>
    <submittedName>
        <fullName evidence="1">Uncharacterized protein</fullName>
    </submittedName>
</protein>
<gene>
    <name evidence="1" type="ORF">LARSCL_LOCUS8069</name>
</gene>
<dbReference type="Proteomes" id="UP001497382">
    <property type="component" value="Unassembled WGS sequence"/>
</dbReference>
<dbReference type="EMBL" id="CAXIEN010000084">
    <property type="protein sequence ID" value="CAL1275439.1"/>
    <property type="molecule type" value="Genomic_DNA"/>
</dbReference>
<sequence>MAILVQHVTTSCVETFYKLKTVTPLLFTLVYGSRCDCQLLPLSEMLSAHGSATKDFLIRLLGVSIVYGHHVKRRVGTS</sequence>
<evidence type="ECO:0000313" key="2">
    <source>
        <dbReference type="Proteomes" id="UP001497382"/>
    </source>
</evidence>
<proteinExistence type="predicted"/>
<keyword evidence="2" id="KW-1185">Reference proteome</keyword>